<feature type="transmembrane region" description="Helical" evidence="12">
    <location>
        <begin position="266"/>
        <end position="289"/>
    </location>
</feature>
<keyword evidence="3" id="KW-1003">Cell membrane</keyword>
<dbReference type="InterPro" id="IPR020846">
    <property type="entry name" value="MFS_dom"/>
</dbReference>
<proteinExistence type="inferred from homology"/>
<dbReference type="GO" id="GO:0015574">
    <property type="term" value="F:trehalose transmembrane transporter activity"/>
    <property type="evidence" value="ECO:0007669"/>
    <property type="project" value="UniProtKB-ARBA"/>
</dbReference>
<dbReference type="GO" id="GO:0005886">
    <property type="term" value="C:plasma membrane"/>
    <property type="evidence" value="ECO:0007669"/>
    <property type="project" value="UniProtKB-SubCell"/>
</dbReference>
<dbReference type="PROSITE" id="PS50850">
    <property type="entry name" value="MFS"/>
    <property type="match status" value="1"/>
</dbReference>
<feature type="transmembrane region" description="Helical" evidence="12">
    <location>
        <begin position="301"/>
        <end position="325"/>
    </location>
</feature>
<feature type="transmembrane region" description="Helical" evidence="12">
    <location>
        <begin position="160"/>
        <end position="178"/>
    </location>
</feature>
<evidence type="ECO:0000256" key="9">
    <source>
        <dbReference type="ARBA" id="ARBA00024348"/>
    </source>
</evidence>
<dbReference type="CDD" id="cd17358">
    <property type="entry name" value="MFS_GLUT6_8_Class3_like"/>
    <property type="match status" value="1"/>
</dbReference>
<dbReference type="Pfam" id="PF00083">
    <property type="entry name" value="Sugar_tr"/>
    <property type="match status" value="1"/>
</dbReference>
<feature type="transmembrane region" description="Helical" evidence="12">
    <location>
        <begin position="73"/>
        <end position="94"/>
    </location>
</feature>
<reference evidence="14" key="1">
    <citation type="submission" date="2016-12" db="EMBL/GenBank/DDBJ databases">
        <title>An insight into the sialome and mialome of the sand fly, Nyssomyia neivai.</title>
        <authorList>
            <person name="Sebastian V."/>
            <person name="Goulart T.M."/>
            <person name="Oliveira W."/>
            <person name="Calvo E."/>
            <person name="Oliveira L.F."/>
            <person name="Pinto M.C."/>
            <person name="Rosselino A.M."/>
            <person name="Ribeiro J.M."/>
        </authorList>
    </citation>
    <scope>NUCLEOTIDE SEQUENCE</scope>
</reference>
<name>A0A1L8DIV5_9DIPT</name>
<accession>A0A1L8DIV5</accession>
<dbReference type="GO" id="GO:0051119">
    <property type="term" value="F:sugar transmembrane transporter activity"/>
    <property type="evidence" value="ECO:0007669"/>
    <property type="project" value="InterPro"/>
</dbReference>
<feature type="transmembrane region" description="Helical" evidence="12">
    <location>
        <begin position="364"/>
        <end position="386"/>
    </location>
</feature>
<dbReference type="PROSITE" id="PS00217">
    <property type="entry name" value="SUGAR_TRANSPORT_2"/>
    <property type="match status" value="1"/>
</dbReference>
<dbReference type="PRINTS" id="PR00171">
    <property type="entry name" value="SUGRTRNSPORT"/>
</dbReference>
<keyword evidence="8" id="KW-0325">Glycoprotein</keyword>
<dbReference type="InterPro" id="IPR003663">
    <property type="entry name" value="Sugar/inositol_transpt"/>
</dbReference>
<evidence type="ECO:0000256" key="11">
    <source>
        <dbReference type="RuleBase" id="RU003346"/>
    </source>
</evidence>
<feature type="transmembrane region" description="Helical" evidence="12">
    <location>
        <begin position="332"/>
        <end position="352"/>
    </location>
</feature>
<dbReference type="AlphaFoldDB" id="A0A1L8DIV5"/>
<dbReference type="InterPro" id="IPR005829">
    <property type="entry name" value="Sugar_transporter_CS"/>
</dbReference>
<comment type="subcellular location">
    <subcellularLocation>
        <location evidence="1">Cell membrane</location>
        <topology evidence="1">Multi-pass membrane protein</topology>
    </subcellularLocation>
</comment>
<dbReference type="SUPFAM" id="SSF103473">
    <property type="entry name" value="MFS general substrate transporter"/>
    <property type="match status" value="1"/>
</dbReference>
<evidence type="ECO:0000256" key="10">
    <source>
        <dbReference type="ARBA" id="ARBA00069106"/>
    </source>
</evidence>
<feature type="transmembrane region" description="Helical" evidence="12">
    <location>
        <begin position="406"/>
        <end position="427"/>
    </location>
</feature>
<feature type="transmembrane region" description="Helical" evidence="12">
    <location>
        <begin position="433"/>
        <end position="451"/>
    </location>
</feature>
<evidence type="ECO:0000256" key="4">
    <source>
        <dbReference type="ARBA" id="ARBA00022597"/>
    </source>
</evidence>
<dbReference type="EMBL" id="GFDF01007787">
    <property type="protein sequence ID" value="JAV06297.1"/>
    <property type="molecule type" value="Transcribed_RNA"/>
</dbReference>
<sequence>MNQKEDDPNSANPMLYDPIQDGIGTTRKLMQFIAATIVALGAVSAGTVLAWTSPVVEQLRSNDSFNLTSDQESWVGSLLAIGAFCGAIPAGILADMIGRKYINMALGLPFLISWGLITFAKNVGMLYAGRIFAGIATGAVCVVAPMFISEIGETSIRGALGSFFQLFLTMGILLVYAVGSIVDWRTLSGICAVAPALLIVGMVFIPESPVHLVKKERRNDAVQAIKWLWGKQCNSRAAIQAIQNDVDAAAGKASMRDLWTIPANRAGLIICLCLMLFQQISGINAVIFYTQPIFQSAGSTLDPSLCTIIVGVVQVFMTFGSTLLIDKAGRRILLMQSSIVMGACLTMLGIYFHMKDNNTDVSAIGWLPLVSLVLFIVSFSLGFGPIPWMMMGELFGPDVKGMASSIAVMMNWTLVFIVTKCFGTMLTELGNNVTFWIFAVCMAVGTAFVAIKVPETKGKSGAEIQMILAGKQN</sequence>
<evidence type="ECO:0000256" key="5">
    <source>
        <dbReference type="ARBA" id="ARBA00022692"/>
    </source>
</evidence>
<keyword evidence="6 12" id="KW-1133">Transmembrane helix</keyword>
<dbReference type="InterPro" id="IPR044775">
    <property type="entry name" value="MFS_ERD6/Tret1-like"/>
</dbReference>
<feature type="domain" description="Major facilitator superfamily (MFS) profile" evidence="13">
    <location>
        <begin position="30"/>
        <end position="457"/>
    </location>
</feature>
<evidence type="ECO:0000256" key="12">
    <source>
        <dbReference type="SAM" id="Phobius"/>
    </source>
</evidence>
<dbReference type="FunFam" id="1.20.1250.20:FF:000055">
    <property type="entry name" value="Facilitated trehalose transporter Tret1-2 homolog"/>
    <property type="match status" value="1"/>
</dbReference>
<protein>
    <recommendedName>
        <fullName evidence="10">Facilitated trehalose transporter Tret1</fullName>
    </recommendedName>
</protein>
<dbReference type="Gene3D" id="1.20.1250.20">
    <property type="entry name" value="MFS general substrate transporter like domains"/>
    <property type="match status" value="1"/>
</dbReference>
<feature type="transmembrane region" description="Helical" evidence="12">
    <location>
        <begin position="184"/>
        <end position="205"/>
    </location>
</feature>
<dbReference type="PROSITE" id="PS00216">
    <property type="entry name" value="SUGAR_TRANSPORT_1"/>
    <property type="match status" value="1"/>
</dbReference>
<evidence type="ECO:0000313" key="14">
    <source>
        <dbReference type="EMBL" id="JAV06297.1"/>
    </source>
</evidence>
<keyword evidence="7 12" id="KW-0472">Membrane</keyword>
<dbReference type="NCBIfam" id="TIGR00879">
    <property type="entry name" value="SP"/>
    <property type="match status" value="1"/>
</dbReference>
<dbReference type="InterPro" id="IPR036259">
    <property type="entry name" value="MFS_trans_sf"/>
</dbReference>
<evidence type="ECO:0000256" key="3">
    <source>
        <dbReference type="ARBA" id="ARBA00022475"/>
    </source>
</evidence>
<feature type="transmembrane region" description="Helical" evidence="12">
    <location>
        <begin position="32"/>
        <end position="53"/>
    </location>
</feature>
<keyword evidence="2 11" id="KW-0813">Transport</keyword>
<dbReference type="PANTHER" id="PTHR48021:SF86">
    <property type="entry name" value="FACILITATED TREHALOSE TRANSPORTER TRET1-1-LIKE PROTEIN"/>
    <property type="match status" value="1"/>
</dbReference>
<feature type="transmembrane region" description="Helical" evidence="12">
    <location>
        <begin position="126"/>
        <end position="148"/>
    </location>
</feature>
<dbReference type="PANTHER" id="PTHR48021">
    <property type="match status" value="1"/>
</dbReference>
<evidence type="ECO:0000256" key="6">
    <source>
        <dbReference type="ARBA" id="ARBA00022989"/>
    </source>
</evidence>
<evidence type="ECO:0000256" key="1">
    <source>
        <dbReference type="ARBA" id="ARBA00004651"/>
    </source>
</evidence>
<evidence type="ECO:0000256" key="7">
    <source>
        <dbReference type="ARBA" id="ARBA00023136"/>
    </source>
</evidence>
<dbReference type="InterPro" id="IPR050549">
    <property type="entry name" value="MFS_Trehalose_Transporter"/>
</dbReference>
<feature type="transmembrane region" description="Helical" evidence="12">
    <location>
        <begin position="101"/>
        <end position="120"/>
    </location>
</feature>
<dbReference type="InterPro" id="IPR005828">
    <property type="entry name" value="MFS_sugar_transport-like"/>
</dbReference>
<organism evidence="14">
    <name type="scientific">Nyssomyia neivai</name>
    <dbReference type="NCBI Taxonomy" id="330878"/>
    <lineage>
        <taxon>Eukaryota</taxon>
        <taxon>Metazoa</taxon>
        <taxon>Ecdysozoa</taxon>
        <taxon>Arthropoda</taxon>
        <taxon>Hexapoda</taxon>
        <taxon>Insecta</taxon>
        <taxon>Pterygota</taxon>
        <taxon>Neoptera</taxon>
        <taxon>Endopterygota</taxon>
        <taxon>Diptera</taxon>
        <taxon>Nematocera</taxon>
        <taxon>Psychodoidea</taxon>
        <taxon>Psychodidae</taxon>
        <taxon>Nyssomyia</taxon>
    </lineage>
</organism>
<evidence type="ECO:0000259" key="13">
    <source>
        <dbReference type="PROSITE" id="PS50850"/>
    </source>
</evidence>
<evidence type="ECO:0000256" key="2">
    <source>
        <dbReference type="ARBA" id="ARBA00022448"/>
    </source>
</evidence>
<keyword evidence="5 12" id="KW-0812">Transmembrane</keyword>
<evidence type="ECO:0000256" key="8">
    <source>
        <dbReference type="ARBA" id="ARBA00023180"/>
    </source>
</evidence>
<keyword evidence="4" id="KW-0762">Sugar transport</keyword>
<comment type="similarity">
    <text evidence="9">Belongs to the major facilitator superfamily. Sugar transporter (TC 2.A.1.1) family. Trehalose transporter subfamily.</text>
</comment>